<feature type="compositionally biased region" description="Basic and acidic residues" evidence="1">
    <location>
        <begin position="1"/>
        <end position="10"/>
    </location>
</feature>
<keyword evidence="3" id="KW-1185">Reference proteome</keyword>
<gene>
    <name evidence="2" type="primary">RON6</name>
    <name evidence="2" type="ORF">IE077_003123</name>
</gene>
<feature type="compositionally biased region" description="Basic and acidic residues" evidence="1">
    <location>
        <begin position="114"/>
        <end position="174"/>
    </location>
</feature>
<organism evidence="2 3">
    <name type="scientific">Cardiosporidium cionae</name>
    <dbReference type="NCBI Taxonomy" id="476202"/>
    <lineage>
        <taxon>Eukaryota</taxon>
        <taxon>Sar</taxon>
        <taxon>Alveolata</taxon>
        <taxon>Apicomplexa</taxon>
        <taxon>Aconoidasida</taxon>
        <taxon>Nephromycida</taxon>
        <taxon>Cardiosporidium</taxon>
    </lineage>
</organism>
<accession>A0ABQ7J976</accession>
<evidence type="ECO:0000313" key="3">
    <source>
        <dbReference type="Proteomes" id="UP000823046"/>
    </source>
</evidence>
<evidence type="ECO:0000313" key="2">
    <source>
        <dbReference type="EMBL" id="KAF8820484.1"/>
    </source>
</evidence>
<evidence type="ECO:0000256" key="1">
    <source>
        <dbReference type="SAM" id="MobiDB-lite"/>
    </source>
</evidence>
<comment type="caution">
    <text evidence="2">The sequence shown here is derived from an EMBL/GenBank/DDBJ whole genome shotgun (WGS) entry which is preliminary data.</text>
</comment>
<proteinExistence type="predicted"/>
<protein>
    <submittedName>
        <fullName evidence="2">Rhoptry neck protein RON6</fullName>
    </submittedName>
</protein>
<feature type="compositionally biased region" description="Polar residues" evidence="1">
    <location>
        <begin position="24"/>
        <end position="41"/>
    </location>
</feature>
<feature type="region of interest" description="Disordered" evidence="1">
    <location>
        <begin position="1"/>
        <end position="41"/>
    </location>
</feature>
<name>A0ABQ7J976_9APIC</name>
<feature type="compositionally biased region" description="Basic and acidic residues" evidence="1">
    <location>
        <begin position="69"/>
        <end position="104"/>
    </location>
</feature>
<feature type="compositionally biased region" description="Basic and acidic residues" evidence="1">
    <location>
        <begin position="190"/>
        <end position="204"/>
    </location>
</feature>
<dbReference type="Proteomes" id="UP000823046">
    <property type="component" value="Unassembled WGS sequence"/>
</dbReference>
<feature type="non-terminal residue" evidence="2">
    <location>
        <position position="1"/>
    </location>
</feature>
<reference evidence="2 3" key="1">
    <citation type="journal article" date="2020" name="bioRxiv">
        <title>Metabolic contributions of an alphaproteobacterial endosymbiont in the apicomplexan Cardiosporidium cionae.</title>
        <authorList>
            <person name="Hunter E.S."/>
            <person name="Paight C.J."/>
            <person name="Lane C.E."/>
        </authorList>
    </citation>
    <scope>NUCLEOTIDE SEQUENCE [LARGE SCALE GENOMIC DNA]</scope>
    <source>
        <strain evidence="2">ESH_2018</strain>
    </source>
</reference>
<dbReference type="EMBL" id="JADAQX010000373">
    <property type="protein sequence ID" value="KAF8820484.1"/>
    <property type="molecule type" value="Genomic_DNA"/>
</dbReference>
<feature type="region of interest" description="Disordered" evidence="1">
    <location>
        <begin position="60"/>
        <end position="213"/>
    </location>
</feature>
<sequence>KVQLKREIESFKTGQTKSKKLNAPTPNLTVRSTASQSNSYSYPIVVSSNSQIERGIELSLTQKYGGKYHGVDETEKDRKDKKQEKSEARAVEKPDFKANEKPDSETEETSDSNQKAKSDISENTKPAAVEKKYLHSKVDKNPHLKENETYNKVEGRPDFGDVEAKLDKKSKVGEELANYENPSSHRRHHIDHEKDQKGDKEDQTLSKYKPPVSEKDKFLNNEEKKLAKFEEQTVQLLHGLKTQRKLKRIIEGANKMQQSAMHISDILHDNSELYHIREEEKPSVQSPQKIMLNSQNAAPLSDGMAECPEDCSSKHCDNTLSMATQCYIFEDTSEANGNKICAAYTKSDIALCPKGYMRCAMGIPVRGLNYSIVTSGENFHRCMQLLVVQPDSDCSSQHIKDAVKQSDSILRTQSLIHPKIITDFAIFDGIHIEEEGKYKLCLMQFRYQPGYKNDGTIQVLGSDEIGHLNVIESV</sequence>